<dbReference type="Proteomes" id="UP000295741">
    <property type="component" value="Unassembled WGS sequence"/>
</dbReference>
<evidence type="ECO:0000313" key="2">
    <source>
        <dbReference type="Proteomes" id="UP000295741"/>
    </source>
</evidence>
<name>A0A4R6J2H4_9BACT</name>
<dbReference type="PROSITE" id="PS51257">
    <property type="entry name" value="PROKAR_LIPOPROTEIN"/>
    <property type="match status" value="1"/>
</dbReference>
<dbReference type="AlphaFoldDB" id="A0A4R6J2H4"/>
<dbReference type="RefSeq" id="WP_133473591.1">
    <property type="nucleotide sequence ID" value="NZ_SNWP01000010.1"/>
</dbReference>
<accession>A0A4R6J2H4</accession>
<evidence type="ECO:0000313" key="1">
    <source>
        <dbReference type="EMBL" id="TDO28981.1"/>
    </source>
</evidence>
<proteinExistence type="predicted"/>
<gene>
    <name evidence="1" type="ORF">BC659_1063</name>
</gene>
<keyword evidence="2" id="KW-1185">Reference proteome</keyword>
<comment type="caution">
    <text evidence="1">The sequence shown here is derived from an EMBL/GenBank/DDBJ whole genome shotgun (WGS) entry which is preliminary data.</text>
</comment>
<dbReference type="EMBL" id="SNWP01000010">
    <property type="protein sequence ID" value="TDO28981.1"/>
    <property type="molecule type" value="Genomic_DNA"/>
</dbReference>
<protein>
    <submittedName>
        <fullName evidence="1">Uncharacterized protein</fullName>
    </submittedName>
</protein>
<sequence>MKKFQILGTVLVLSVVTILLVACQKEQDGVTNDSSSQNETSIVAIEADASSITGMISEDAAASMAAEYAKAYSNSRNSKYTQSVTFDIKDLQTFLAVLKRKGGKSVTVNFGVYNERTAHNPSQVGRLTVFFTGSSSAKGSVRSNDFSGVREFLNEGNLLP</sequence>
<reference evidence="1 2" key="1">
    <citation type="submission" date="2019-03" db="EMBL/GenBank/DDBJ databases">
        <title>Genomic Encyclopedia of Archaeal and Bacterial Type Strains, Phase II (KMG-II): from individual species to whole genera.</title>
        <authorList>
            <person name="Goeker M."/>
        </authorList>
    </citation>
    <scope>NUCLEOTIDE SEQUENCE [LARGE SCALE GENOMIC DNA]</scope>
    <source>
        <strain evidence="1 2">DSM 28323</strain>
    </source>
</reference>
<dbReference type="OrthoDB" id="659874at2"/>
<organism evidence="1 2">
    <name type="scientific">Sediminibacterium goheungense</name>
    <dbReference type="NCBI Taxonomy" id="1086393"/>
    <lineage>
        <taxon>Bacteria</taxon>
        <taxon>Pseudomonadati</taxon>
        <taxon>Bacteroidota</taxon>
        <taxon>Chitinophagia</taxon>
        <taxon>Chitinophagales</taxon>
        <taxon>Chitinophagaceae</taxon>
        <taxon>Sediminibacterium</taxon>
    </lineage>
</organism>